<protein>
    <submittedName>
        <fullName evidence="2">Uncharacterized protein</fullName>
    </submittedName>
</protein>
<dbReference type="EMBL" id="JNBQ01000002">
    <property type="protein sequence ID" value="KLN36082.1"/>
    <property type="molecule type" value="Genomic_DNA"/>
</dbReference>
<organism evidence="2 3">
    <name type="scientific">Cellulosimicrobium funkei</name>
    <dbReference type="NCBI Taxonomy" id="264251"/>
    <lineage>
        <taxon>Bacteria</taxon>
        <taxon>Bacillati</taxon>
        <taxon>Actinomycetota</taxon>
        <taxon>Actinomycetes</taxon>
        <taxon>Micrococcales</taxon>
        <taxon>Promicromonosporaceae</taxon>
        <taxon>Cellulosimicrobium</taxon>
    </lineage>
</organism>
<keyword evidence="3" id="KW-1185">Reference proteome</keyword>
<accession>A0A0H2L7E3</accession>
<sequence>MHQPDQQPEDPTAPGADERDARPASAPATWEQVVARFHGVVAEVDDPLTWGLDLDEETLTGAGHGAHDPAEERFLRSYVSFTGETLDVETLRVLAAHDEQAEDIVRTALSGALAAPLHSDNPGDDDFLDSYQEYRAAMRAIVEEVDVAPVTRTTFVVDGEPQACLHVTVREHAAVYVPLDDRALVVSGPADLLALVDVVTRPLRNILQDEPEPRF</sequence>
<dbReference type="Proteomes" id="UP000035265">
    <property type="component" value="Unassembled WGS sequence"/>
</dbReference>
<dbReference type="RefSeq" id="WP_047231443.1">
    <property type="nucleotide sequence ID" value="NZ_JNBQ01000002.1"/>
</dbReference>
<evidence type="ECO:0000313" key="2">
    <source>
        <dbReference type="EMBL" id="KLN36082.1"/>
    </source>
</evidence>
<dbReference type="STRING" id="264251.FB00_03535"/>
<dbReference type="AlphaFoldDB" id="A0A0H2L7E3"/>
<gene>
    <name evidence="2" type="ORF">FB00_03535</name>
</gene>
<evidence type="ECO:0000313" key="3">
    <source>
        <dbReference type="Proteomes" id="UP000035265"/>
    </source>
</evidence>
<proteinExistence type="predicted"/>
<comment type="caution">
    <text evidence="2">The sequence shown here is derived from an EMBL/GenBank/DDBJ whole genome shotgun (WGS) entry which is preliminary data.</text>
</comment>
<dbReference type="PATRIC" id="fig|264251.5.peg.724"/>
<name>A0A0H2L7E3_9MICO</name>
<reference evidence="2 3" key="1">
    <citation type="submission" date="2014-05" db="EMBL/GenBank/DDBJ databases">
        <title>Cellulosimicrobium funkei U11 genome.</title>
        <authorList>
            <person name="Hu C."/>
            <person name="Gong Y."/>
            <person name="Wan W."/>
            <person name="Jiang M."/>
        </authorList>
    </citation>
    <scope>NUCLEOTIDE SEQUENCE [LARGE SCALE GENOMIC DNA]</scope>
    <source>
        <strain evidence="2 3">U11</strain>
    </source>
</reference>
<feature type="region of interest" description="Disordered" evidence="1">
    <location>
        <begin position="1"/>
        <end position="27"/>
    </location>
</feature>
<evidence type="ECO:0000256" key="1">
    <source>
        <dbReference type="SAM" id="MobiDB-lite"/>
    </source>
</evidence>